<feature type="region of interest" description="Disordered" evidence="1">
    <location>
        <begin position="1266"/>
        <end position="1302"/>
    </location>
</feature>
<dbReference type="GO" id="GO:0043291">
    <property type="term" value="C:RAVE complex"/>
    <property type="evidence" value="ECO:0000318"/>
    <property type="project" value="GO_Central"/>
</dbReference>
<feature type="compositionally biased region" description="Polar residues" evidence="1">
    <location>
        <begin position="1200"/>
        <end position="1210"/>
    </location>
</feature>
<proteinExistence type="predicted"/>
<evidence type="ECO:0000256" key="1">
    <source>
        <dbReference type="SAM" id="MobiDB-lite"/>
    </source>
</evidence>
<dbReference type="RefSeq" id="NP_984798.2">
    <property type="nucleotide sequence ID" value="NM_210152.2"/>
</dbReference>
<dbReference type="FunCoup" id="Q757S5">
    <property type="interactions" value="89"/>
</dbReference>
<gene>
    <name evidence="3" type="ORF">AGOS_AEL063W</name>
</gene>
<evidence type="ECO:0000313" key="3">
    <source>
        <dbReference type="EMBL" id="AAS52622.2"/>
    </source>
</evidence>
<dbReference type="KEGG" id="ago:AGOS_AEL063W"/>
<dbReference type="InterPro" id="IPR001680">
    <property type="entry name" value="WD40_rpt"/>
</dbReference>
<dbReference type="HOGENOM" id="CLU_000310_0_1_1"/>
<dbReference type="InterPro" id="IPR036322">
    <property type="entry name" value="WD40_repeat_dom_sf"/>
</dbReference>
<dbReference type="Proteomes" id="UP000000591">
    <property type="component" value="Chromosome V"/>
</dbReference>
<reference evidence="3 4" key="1">
    <citation type="journal article" date="2004" name="Science">
        <title>The Ashbya gossypii genome as a tool for mapping the ancient Saccharomyces cerevisiae genome.</title>
        <authorList>
            <person name="Dietrich F.S."/>
            <person name="Voegeli S."/>
            <person name="Brachat S."/>
            <person name="Lerch A."/>
            <person name="Gates K."/>
            <person name="Steiner S."/>
            <person name="Mohr C."/>
            <person name="Pohlmann R."/>
            <person name="Luedi P."/>
            <person name="Choi S."/>
            <person name="Wing R.A."/>
            <person name="Flavier A."/>
            <person name="Gaffney T.D."/>
            <person name="Philippsen P."/>
        </authorList>
    </citation>
    <scope>NUCLEOTIDE SEQUENCE [LARGE SCALE GENOMIC DNA]</scope>
    <source>
        <strain evidence="4">ATCC 10895 / CBS 109.51 / FGSC 9923 / NRRL Y-1056</strain>
    </source>
</reference>
<dbReference type="GO" id="GO:0007035">
    <property type="term" value="P:vacuolar acidification"/>
    <property type="evidence" value="ECO:0000318"/>
    <property type="project" value="GO_Central"/>
</dbReference>
<feature type="domain" description="RAVE complex protein Rav1 C-terminal" evidence="2">
    <location>
        <begin position="562"/>
        <end position="1181"/>
    </location>
</feature>
<dbReference type="PANTHER" id="PTHR13950">
    <property type="entry name" value="RABCONNECTIN-RELATED"/>
    <property type="match status" value="1"/>
</dbReference>
<reference evidence="4" key="2">
    <citation type="journal article" date="2013" name="G3 (Bethesda)">
        <title>Genomes of Ashbya fungi isolated from insects reveal four mating-type loci, numerous translocations, lack of transposons, and distinct gene duplications.</title>
        <authorList>
            <person name="Dietrich F.S."/>
            <person name="Voegeli S."/>
            <person name="Kuo S."/>
            <person name="Philippsen P."/>
        </authorList>
    </citation>
    <scope>GENOME REANNOTATION</scope>
    <source>
        <strain evidence="4">ATCC 10895 / CBS 109.51 / FGSC 9923 / NRRL Y-1056</strain>
    </source>
</reference>
<dbReference type="OrthoDB" id="342131at2759"/>
<organism evidence="3 4">
    <name type="scientific">Eremothecium gossypii (strain ATCC 10895 / CBS 109.51 / FGSC 9923 / NRRL Y-1056)</name>
    <name type="common">Yeast</name>
    <name type="synonym">Ashbya gossypii</name>
    <dbReference type="NCBI Taxonomy" id="284811"/>
    <lineage>
        <taxon>Eukaryota</taxon>
        <taxon>Fungi</taxon>
        <taxon>Dikarya</taxon>
        <taxon>Ascomycota</taxon>
        <taxon>Saccharomycotina</taxon>
        <taxon>Saccharomycetes</taxon>
        <taxon>Saccharomycetales</taxon>
        <taxon>Saccharomycetaceae</taxon>
        <taxon>Eremothecium</taxon>
    </lineage>
</organism>
<dbReference type="GeneID" id="4620990"/>
<evidence type="ECO:0000313" key="4">
    <source>
        <dbReference type="Proteomes" id="UP000000591"/>
    </source>
</evidence>
<feature type="compositionally biased region" description="Polar residues" evidence="1">
    <location>
        <begin position="1220"/>
        <end position="1246"/>
    </location>
</feature>
<dbReference type="EMBL" id="AE016818">
    <property type="protein sequence ID" value="AAS52622.2"/>
    <property type="molecule type" value="Genomic_DNA"/>
</dbReference>
<dbReference type="SUPFAM" id="SSF50978">
    <property type="entry name" value="WD40 repeat-like"/>
    <property type="match status" value="1"/>
</dbReference>
<dbReference type="PANTHER" id="PTHR13950:SF9">
    <property type="entry name" value="RABCONNECTIN-3A"/>
    <property type="match status" value="1"/>
</dbReference>
<keyword evidence="4" id="KW-1185">Reference proteome</keyword>
<feature type="region of interest" description="Disordered" evidence="1">
    <location>
        <begin position="1193"/>
        <end position="1247"/>
    </location>
</feature>
<dbReference type="InParanoid" id="Q757S5"/>
<dbReference type="SMART" id="SM00320">
    <property type="entry name" value="WD40"/>
    <property type="match status" value="4"/>
</dbReference>
<dbReference type="InterPro" id="IPR022033">
    <property type="entry name" value="Rav1p_C"/>
</dbReference>
<dbReference type="eggNOG" id="KOG1064">
    <property type="taxonomic scope" value="Eukaryota"/>
</dbReference>
<protein>
    <submittedName>
        <fullName evidence="3">AEL063Wp</fullName>
    </submittedName>
</protein>
<name>Q757S5_EREGS</name>
<dbReference type="OMA" id="NSHLTLW"/>
<sequence length="1313" mass="149756">MLNFLPGQPNSSLHTVCQKCWNNRTIIAYCSGNNLIIMSNRFSRLQTIYFEKDATAVDICEQTGNLAVAVGNTVYVYGPEYELREHRWAEHGQFYHDDSQVNCVRWVGKTELVVASSYMSLWRIRAGLGTFNKHLLWSQRQPAPVYNCAVTEDAEYIATVGKHDARVKVWRRLSNAAEQAEFDLTVIPHGGSVTMLRWRRSEEPSHCKILYVLGTDSKLRIWSNYEMENKNNAQDWGTVELDRKAQERFVVILDSRLLAAALPTKRRSELLQYLASQQPELVGLVSRSGRLRMLALEHLSQDPPRMASTKPLLTIDLLSEWFESPPQVLYFCEPQIYEASGGQLSLVIHDLRGSIKHVLLPLDKLARPTSLGDILEHRFTGHSKSIQRLWRSSDGEAILTISRFHENAIWIPQNLHAGVSLQMQNIIETDSPIHLALVHEKGALVITFLKSFKLQAWGCSANSSQRAHLLAEVTISKSRGYPILMSNTPEKKHHHERHFITLLYDSGHVDAFLATPNEIKPVESGSIDLEGEDMIYRASTIDPVQPSSGGDRDLITLITRTGTIRTYKAVVASDLSRVQWMLTHILDTNIEDCSLIAGSSINKTCVIDSTKKEITIWDLKRGVLEYTHLFQDTVRDIDWTSTNSGQSIISIGFNSHVLLLTQQRYDYTNKLPTFLPIKRLDITKHTTHEIGDSTWMKDGTIVVASGNQLFVEDKQLDLTDSFTLQSIGSRCITSNDLLHLTSVLNGPLPVYHPQFLIQALYFGKLNLVKEIILNLFLQIREREYNPDVTEPLPSSLCIPYHKFLLPDDENYIFDHHPEPYSSYNIALSALLREKLTKFPLPYLTRHQQITLITVLEAIESVEKNNSIVDSSGLKFILGMKLFLSHKMTQSSVTMRDVMWAVHSENKHLLQSLVFADITSTARLREYKVCYWVKQDGLVRIFESLARYEFTKNDRRDPSACAIFYLALKKKKILLSLWRVAARHPEQAKMLNFLEHDFTQARWRTAALKNAFVLASKHRYLDSACFFLLADSLKDAVNVLVRKLEDLDLAIGVCRVYSGDSSPELHHLLTNHVLPGAVVDNDIWTMSYVYWRLKNENLAIKALLGRYVHEQSEHAFHDKSPINKSFLMEDPALLHLYSWIRLKSTCKNSTRWDSNEQEEYLLMNKVADIYRRMGCDYLSLSLLRNWKFTANAKGNADDRSNAPSWSSSQLHFSERAPGSFGNRTFDSPSSLFDKSENRSGYTDTATPRNMLDDFMNVDSYRARSSVPEAQELWEETPDALSSGYSTHTQNKMKGTSGHPPVKVPKVRNLLDDFM</sequence>
<dbReference type="Gene3D" id="2.130.10.10">
    <property type="entry name" value="YVTN repeat-like/Quinoprotein amine dehydrogenase"/>
    <property type="match status" value="1"/>
</dbReference>
<accession>Q757S5</accession>
<evidence type="ECO:0000259" key="2">
    <source>
        <dbReference type="Pfam" id="PF12234"/>
    </source>
</evidence>
<dbReference type="InterPro" id="IPR015943">
    <property type="entry name" value="WD40/YVTN_repeat-like_dom_sf"/>
</dbReference>
<dbReference type="Pfam" id="PF12234">
    <property type="entry name" value="Rav1p_C"/>
    <property type="match status" value="1"/>
</dbReference>
<feature type="compositionally biased region" description="Polar residues" evidence="1">
    <location>
        <begin position="1281"/>
        <end position="1292"/>
    </location>
</feature>
<dbReference type="InterPro" id="IPR052208">
    <property type="entry name" value="DmX-like/RAVE_component"/>
</dbReference>
<dbReference type="STRING" id="284811.Q757S5"/>